<protein>
    <submittedName>
        <fullName evidence="1">Uncharacterized protein</fullName>
    </submittedName>
</protein>
<evidence type="ECO:0000313" key="1">
    <source>
        <dbReference type="EMBL" id="WVZ97873.1"/>
    </source>
</evidence>
<gene>
    <name evidence="1" type="ORF">U9M48_043381</name>
</gene>
<dbReference type="PANTHER" id="PTHR11439">
    <property type="entry name" value="GAG-POL-RELATED RETROTRANSPOSON"/>
    <property type="match status" value="1"/>
</dbReference>
<dbReference type="EMBL" id="CP144754">
    <property type="protein sequence ID" value="WVZ97873.1"/>
    <property type="molecule type" value="Genomic_DNA"/>
</dbReference>
<sequence>MSECKPCLAPVDTNSKLSDTDGALVQDATDFRSLAGALALQYLTFTRPDIVYAVQQVCLHMHAPREPHLAALKSILRC</sequence>
<accession>A0AAQ3XGH0</accession>
<reference evidence="1 2" key="1">
    <citation type="submission" date="2024-02" db="EMBL/GenBank/DDBJ databases">
        <title>High-quality chromosome-scale genome assembly of Pensacola bahiagrass (Paspalum notatum Flugge var. saurae).</title>
        <authorList>
            <person name="Vega J.M."/>
            <person name="Podio M."/>
            <person name="Orjuela J."/>
            <person name="Siena L.A."/>
            <person name="Pessino S.C."/>
            <person name="Combes M.C."/>
            <person name="Mariac C."/>
            <person name="Albertini E."/>
            <person name="Pupilli F."/>
            <person name="Ortiz J.P.A."/>
            <person name="Leblanc O."/>
        </authorList>
    </citation>
    <scope>NUCLEOTIDE SEQUENCE [LARGE SCALE GENOMIC DNA]</scope>
    <source>
        <strain evidence="1">R1</strain>
        <tissue evidence="1">Leaf</tissue>
    </source>
</reference>
<organism evidence="1 2">
    <name type="scientific">Paspalum notatum var. saurae</name>
    <dbReference type="NCBI Taxonomy" id="547442"/>
    <lineage>
        <taxon>Eukaryota</taxon>
        <taxon>Viridiplantae</taxon>
        <taxon>Streptophyta</taxon>
        <taxon>Embryophyta</taxon>
        <taxon>Tracheophyta</taxon>
        <taxon>Spermatophyta</taxon>
        <taxon>Magnoliopsida</taxon>
        <taxon>Liliopsida</taxon>
        <taxon>Poales</taxon>
        <taxon>Poaceae</taxon>
        <taxon>PACMAD clade</taxon>
        <taxon>Panicoideae</taxon>
        <taxon>Andropogonodae</taxon>
        <taxon>Paspaleae</taxon>
        <taxon>Paspalinae</taxon>
        <taxon>Paspalum</taxon>
    </lineage>
</organism>
<proteinExistence type="predicted"/>
<evidence type="ECO:0000313" key="2">
    <source>
        <dbReference type="Proteomes" id="UP001341281"/>
    </source>
</evidence>
<dbReference type="PANTHER" id="PTHR11439:SF524">
    <property type="entry name" value="RNA-DIRECTED DNA POLYMERASE, PROTEIN KINASE RLK-PELLE-DLSV FAMILY"/>
    <property type="match status" value="1"/>
</dbReference>
<keyword evidence="2" id="KW-1185">Reference proteome</keyword>
<dbReference type="Proteomes" id="UP001341281">
    <property type="component" value="Chromosome 10"/>
</dbReference>
<name>A0AAQ3XGH0_PASNO</name>
<dbReference type="AlphaFoldDB" id="A0AAQ3XGH0"/>